<gene>
    <name evidence="2" type="ORF">MW046_07720</name>
</gene>
<dbReference type="KEGG" id="haad:MW046_07720"/>
<keyword evidence="3" id="KW-1185">Reference proteome</keyword>
<dbReference type="EMBL" id="CP096019">
    <property type="protein sequence ID" value="UPM41866.1"/>
    <property type="molecule type" value="Genomic_DNA"/>
</dbReference>
<name>A0A8T9ZZE2_9EURY</name>
<dbReference type="SUPFAM" id="SSF88723">
    <property type="entry name" value="PIN domain-like"/>
    <property type="match status" value="1"/>
</dbReference>
<dbReference type="Pfam" id="PF01850">
    <property type="entry name" value="PIN"/>
    <property type="match status" value="1"/>
</dbReference>
<protein>
    <submittedName>
        <fullName evidence="2">PIN domain nuclease</fullName>
    </submittedName>
</protein>
<dbReference type="InterPro" id="IPR029060">
    <property type="entry name" value="PIN-like_dom_sf"/>
</dbReference>
<evidence type="ECO:0000313" key="2">
    <source>
        <dbReference type="EMBL" id="UPM41866.1"/>
    </source>
</evidence>
<organism evidence="2 3">
    <name type="scientific">Halocatena salina</name>
    <dbReference type="NCBI Taxonomy" id="2934340"/>
    <lineage>
        <taxon>Archaea</taxon>
        <taxon>Methanobacteriati</taxon>
        <taxon>Methanobacteriota</taxon>
        <taxon>Stenosarchaea group</taxon>
        <taxon>Halobacteria</taxon>
        <taxon>Halobacteriales</taxon>
        <taxon>Natronomonadaceae</taxon>
        <taxon>Halocatena</taxon>
    </lineage>
</organism>
<dbReference type="AlphaFoldDB" id="A0A8T9ZZE2"/>
<accession>A0A8T9ZZE2</accession>
<feature type="domain" description="PIN" evidence="1">
    <location>
        <begin position="21"/>
        <end position="122"/>
    </location>
</feature>
<dbReference type="Proteomes" id="UP000831768">
    <property type="component" value="Chromosome"/>
</dbReference>
<sequence>MRTELRTSKRIFSLVNDENWLREPALSALKEHDNVHTSIFAYAEVLVLFYDRATASYDVDVPRAISNLLELVPIAPKAHEDVVLAGAAFIDEYHLPPFDALHAGIVATRGESVLTSERDYDAAGLERLPPEPTPDEE</sequence>
<reference evidence="2" key="1">
    <citation type="submission" date="2022-04" db="EMBL/GenBank/DDBJ databases">
        <title>Halocatena sp. nov., isolated from a salt lake.</title>
        <authorList>
            <person name="Cui H.-L."/>
        </authorList>
    </citation>
    <scope>NUCLEOTIDE SEQUENCE</scope>
    <source>
        <strain evidence="2">AD-1</strain>
    </source>
</reference>
<evidence type="ECO:0000259" key="1">
    <source>
        <dbReference type="Pfam" id="PF01850"/>
    </source>
</evidence>
<dbReference type="InterPro" id="IPR002716">
    <property type="entry name" value="PIN_dom"/>
</dbReference>
<proteinExistence type="predicted"/>
<evidence type="ECO:0000313" key="3">
    <source>
        <dbReference type="Proteomes" id="UP000831768"/>
    </source>
</evidence>